<comment type="subcellular location">
    <subcellularLocation>
        <location evidence="1">Mitochondrion inner membrane</location>
    </subcellularLocation>
</comment>
<keyword evidence="5" id="KW-0472">Membrane</keyword>
<dbReference type="InterPro" id="IPR000223">
    <property type="entry name" value="Pept_S26A_signal_pept_1"/>
</dbReference>
<accession>A0AAD3DR14</accession>
<dbReference type="CDD" id="cd06530">
    <property type="entry name" value="S26_SPase_I"/>
    <property type="match status" value="1"/>
</dbReference>
<comment type="similarity">
    <text evidence="6">Belongs to the peptidase S26 family. IMP1 subfamily.</text>
</comment>
<dbReference type="PRINTS" id="PR00727">
    <property type="entry name" value="LEADERPTASE"/>
</dbReference>
<dbReference type="PROSITE" id="PS00761">
    <property type="entry name" value="SPASE_I_3"/>
    <property type="match status" value="1"/>
</dbReference>
<dbReference type="Proteomes" id="UP001054857">
    <property type="component" value="Unassembled WGS sequence"/>
</dbReference>
<organism evidence="9 10">
    <name type="scientific">Astrephomene gubernaculifera</name>
    <dbReference type="NCBI Taxonomy" id="47775"/>
    <lineage>
        <taxon>Eukaryota</taxon>
        <taxon>Viridiplantae</taxon>
        <taxon>Chlorophyta</taxon>
        <taxon>core chlorophytes</taxon>
        <taxon>Chlorophyceae</taxon>
        <taxon>CS clade</taxon>
        <taxon>Chlamydomonadales</taxon>
        <taxon>Astrephomenaceae</taxon>
        <taxon>Astrephomene</taxon>
    </lineage>
</organism>
<protein>
    <recommendedName>
        <fullName evidence="8">Peptidase S26 domain-containing protein</fullName>
    </recommendedName>
</protein>
<evidence type="ECO:0000256" key="2">
    <source>
        <dbReference type="ARBA" id="ARBA00022792"/>
    </source>
</evidence>
<dbReference type="InterPro" id="IPR036286">
    <property type="entry name" value="LexA/Signal_pep-like_sf"/>
</dbReference>
<evidence type="ECO:0000256" key="7">
    <source>
        <dbReference type="PIRSR" id="PIRSR600223-1"/>
    </source>
</evidence>
<dbReference type="SUPFAM" id="SSF51306">
    <property type="entry name" value="LexA/Signal peptidase"/>
    <property type="match status" value="1"/>
</dbReference>
<dbReference type="GO" id="GO:0006627">
    <property type="term" value="P:protein processing involved in protein targeting to mitochondrion"/>
    <property type="evidence" value="ECO:0007669"/>
    <property type="project" value="TreeGrafter"/>
</dbReference>
<dbReference type="NCBIfam" id="TIGR02227">
    <property type="entry name" value="sigpep_I_bact"/>
    <property type="match status" value="1"/>
</dbReference>
<evidence type="ECO:0000313" key="10">
    <source>
        <dbReference type="Proteomes" id="UP001054857"/>
    </source>
</evidence>
<name>A0AAD3DR14_9CHLO</name>
<dbReference type="PANTHER" id="PTHR12383">
    <property type="entry name" value="PROTEASE FAMILY S26 MITOCHONDRIAL INNER MEMBRANE PROTEASE-RELATED"/>
    <property type="match status" value="1"/>
</dbReference>
<evidence type="ECO:0000259" key="8">
    <source>
        <dbReference type="Pfam" id="PF10502"/>
    </source>
</evidence>
<comment type="caution">
    <text evidence="9">The sequence shown here is derived from an EMBL/GenBank/DDBJ whole genome shotgun (WGS) entry which is preliminary data.</text>
</comment>
<evidence type="ECO:0000313" key="9">
    <source>
        <dbReference type="EMBL" id="GFR45042.1"/>
    </source>
</evidence>
<keyword evidence="4" id="KW-0496">Mitochondrion</keyword>
<keyword evidence="10" id="KW-1185">Reference proteome</keyword>
<reference evidence="9 10" key="1">
    <citation type="journal article" date="2021" name="Sci. Rep.">
        <title>Genome sequencing of the multicellular alga Astrephomene provides insights into convergent evolution of germ-soma differentiation.</title>
        <authorList>
            <person name="Yamashita S."/>
            <person name="Yamamoto K."/>
            <person name="Matsuzaki R."/>
            <person name="Suzuki S."/>
            <person name="Yamaguchi H."/>
            <person name="Hirooka S."/>
            <person name="Minakuchi Y."/>
            <person name="Miyagishima S."/>
            <person name="Kawachi M."/>
            <person name="Toyoda A."/>
            <person name="Nozaki H."/>
        </authorList>
    </citation>
    <scope>NUCLEOTIDE SEQUENCE [LARGE SCALE GENOMIC DNA]</scope>
    <source>
        <strain evidence="9 10">NIES-4017</strain>
    </source>
</reference>
<sequence length="176" mass="19661">MAAGATWARYQERVRQWVSVAASHTGVFLHTLSCFYVVSRYGVFVSKVTGPSMFPTFAGRGDFVIAEAVTPMWGQLHKGDVVICTRPVDPAESIIKRVVALEGEEVVLYPDRESSEVRRIKVPPGHVWIQGDNLTHSLDSRQYGAVPLALVRGRVVLQVWPRVTWVENSLESVKRT</sequence>
<evidence type="ECO:0000256" key="4">
    <source>
        <dbReference type="ARBA" id="ARBA00023128"/>
    </source>
</evidence>
<dbReference type="EMBL" id="BMAR01000009">
    <property type="protein sequence ID" value="GFR45042.1"/>
    <property type="molecule type" value="Genomic_DNA"/>
</dbReference>
<keyword evidence="2" id="KW-0999">Mitochondrion inner membrane</keyword>
<gene>
    <name evidence="9" type="ORF">Agub_g6412</name>
</gene>
<dbReference type="AlphaFoldDB" id="A0AAD3DR14"/>
<dbReference type="Gene3D" id="2.10.109.10">
    <property type="entry name" value="Umud Fragment, subunit A"/>
    <property type="match status" value="1"/>
</dbReference>
<dbReference type="Pfam" id="PF10502">
    <property type="entry name" value="Peptidase_S26"/>
    <property type="match status" value="2"/>
</dbReference>
<dbReference type="GO" id="GO:0004252">
    <property type="term" value="F:serine-type endopeptidase activity"/>
    <property type="evidence" value="ECO:0007669"/>
    <property type="project" value="InterPro"/>
</dbReference>
<evidence type="ECO:0000256" key="3">
    <source>
        <dbReference type="ARBA" id="ARBA00022801"/>
    </source>
</evidence>
<evidence type="ECO:0000256" key="1">
    <source>
        <dbReference type="ARBA" id="ARBA00004273"/>
    </source>
</evidence>
<feature type="domain" description="Peptidase S26" evidence="8">
    <location>
        <begin position="31"/>
        <end position="107"/>
    </location>
</feature>
<dbReference type="InterPro" id="IPR019533">
    <property type="entry name" value="Peptidase_S26"/>
</dbReference>
<dbReference type="GO" id="GO:0042720">
    <property type="term" value="C:mitochondrial inner membrane peptidase complex"/>
    <property type="evidence" value="ECO:0007669"/>
    <property type="project" value="TreeGrafter"/>
</dbReference>
<dbReference type="FunFam" id="2.10.109.10:FF:000015">
    <property type="entry name" value="Mitochondrial inner membrane protease subunit 1"/>
    <property type="match status" value="1"/>
</dbReference>
<proteinExistence type="inferred from homology"/>
<feature type="domain" description="Peptidase S26" evidence="8">
    <location>
        <begin position="120"/>
        <end position="160"/>
    </location>
</feature>
<feature type="active site" evidence="7">
    <location>
        <position position="52"/>
    </location>
</feature>
<dbReference type="GO" id="GO:0006465">
    <property type="term" value="P:signal peptide processing"/>
    <property type="evidence" value="ECO:0007669"/>
    <property type="project" value="InterPro"/>
</dbReference>
<keyword evidence="3" id="KW-0378">Hydrolase</keyword>
<dbReference type="InterPro" id="IPR052064">
    <property type="entry name" value="Mito_IMP1_subunit"/>
</dbReference>
<evidence type="ECO:0000256" key="5">
    <source>
        <dbReference type="ARBA" id="ARBA00023136"/>
    </source>
</evidence>
<dbReference type="PANTHER" id="PTHR12383:SF16">
    <property type="entry name" value="MITOCHONDRIAL INNER MEMBRANE PROTEASE SUBUNIT 1"/>
    <property type="match status" value="1"/>
</dbReference>
<feature type="active site" evidence="7">
    <location>
        <position position="96"/>
    </location>
</feature>
<dbReference type="InterPro" id="IPR019758">
    <property type="entry name" value="Pept_S26A_signal_pept_1_CS"/>
</dbReference>
<evidence type="ECO:0000256" key="6">
    <source>
        <dbReference type="ARBA" id="ARBA00038445"/>
    </source>
</evidence>